<reference evidence="1" key="1">
    <citation type="submission" date="2014-11" db="EMBL/GenBank/DDBJ databases">
        <authorList>
            <person name="Amaro Gonzalez C."/>
        </authorList>
    </citation>
    <scope>NUCLEOTIDE SEQUENCE</scope>
</reference>
<sequence length="27" mass="2989">MRTGHSAQHCSSIPTTKLYLMLSLPKS</sequence>
<dbReference type="EMBL" id="GBXM01091065">
    <property type="protein sequence ID" value="JAH17512.1"/>
    <property type="molecule type" value="Transcribed_RNA"/>
</dbReference>
<accession>A0A0E9TY94</accession>
<reference evidence="1" key="2">
    <citation type="journal article" date="2015" name="Fish Shellfish Immunol.">
        <title>Early steps in the European eel (Anguilla anguilla)-Vibrio vulnificus interaction in the gills: Role of the RtxA13 toxin.</title>
        <authorList>
            <person name="Callol A."/>
            <person name="Pajuelo D."/>
            <person name="Ebbesson L."/>
            <person name="Teles M."/>
            <person name="MacKenzie S."/>
            <person name="Amaro C."/>
        </authorList>
    </citation>
    <scope>NUCLEOTIDE SEQUENCE</scope>
</reference>
<organism evidence="1">
    <name type="scientific">Anguilla anguilla</name>
    <name type="common">European freshwater eel</name>
    <name type="synonym">Muraena anguilla</name>
    <dbReference type="NCBI Taxonomy" id="7936"/>
    <lineage>
        <taxon>Eukaryota</taxon>
        <taxon>Metazoa</taxon>
        <taxon>Chordata</taxon>
        <taxon>Craniata</taxon>
        <taxon>Vertebrata</taxon>
        <taxon>Euteleostomi</taxon>
        <taxon>Actinopterygii</taxon>
        <taxon>Neopterygii</taxon>
        <taxon>Teleostei</taxon>
        <taxon>Anguilliformes</taxon>
        <taxon>Anguillidae</taxon>
        <taxon>Anguilla</taxon>
    </lineage>
</organism>
<proteinExistence type="predicted"/>
<name>A0A0E9TY94_ANGAN</name>
<dbReference type="AlphaFoldDB" id="A0A0E9TY94"/>
<protein>
    <submittedName>
        <fullName evidence="1">Uncharacterized protein</fullName>
    </submittedName>
</protein>
<evidence type="ECO:0000313" key="1">
    <source>
        <dbReference type="EMBL" id="JAH58649.1"/>
    </source>
</evidence>
<dbReference type="EMBL" id="GBXM01049928">
    <property type="protein sequence ID" value="JAH58649.1"/>
    <property type="molecule type" value="Transcribed_RNA"/>
</dbReference>